<dbReference type="AlphaFoldDB" id="A0A0G0UKC5"/>
<protein>
    <recommendedName>
        <fullName evidence="4">50S ribosomal protein L7/L12</fullName>
    </recommendedName>
</protein>
<keyword evidence="3" id="KW-0687">Ribonucleoprotein</keyword>
<organism evidence="7 8">
    <name type="scientific">Candidatus Curtissbacteria bacterium GW2011_GWA1_41_11</name>
    <dbReference type="NCBI Taxonomy" id="1618409"/>
    <lineage>
        <taxon>Bacteria</taxon>
        <taxon>Candidatus Curtissiibacteriota</taxon>
    </lineage>
</organism>
<evidence type="ECO:0000313" key="8">
    <source>
        <dbReference type="Proteomes" id="UP000034854"/>
    </source>
</evidence>
<keyword evidence="2 7" id="KW-0689">Ribosomal protein</keyword>
<dbReference type="InterPro" id="IPR036235">
    <property type="entry name" value="Ribosomal_bL12_oligo_N_sf"/>
</dbReference>
<proteinExistence type="inferred from homology"/>
<evidence type="ECO:0000256" key="2">
    <source>
        <dbReference type="ARBA" id="ARBA00022980"/>
    </source>
</evidence>
<accession>A0A0G0UKC5</accession>
<dbReference type="Pfam" id="PF16320">
    <property type="entry name" value="Ribosomal_L12_N"/>
    <property type="match status" value="1"/>
</dbReference>
<gene>
    <name evidence="7" type="ORF">UU34_C0002G0088</name>
</gene>
<dbReference type="SUPFAM" id="SSF48300">
    <property type="entry name" value="Ribosomal protein L7/12, oligomerisation (N-terminal) domain"/>
    <property type="match status" value="1"/>
</dbReference>
<evidence type="ECO:0000256" key="4">
    <source>
        <dbReference type="ARBA" id="ARBA00035412"/>
    </source>
</evidence>
<dbReference type="GO" id="GO:0003735">
    <property type="term" value="F:structural constituent of ribosome"/>
    <property type="evidence" value="ECO:0007669"/>
    <property type="project" value="InterPro"/>
</dbReference>
<dbReference type="EMBL" id="LCAG01000002">
    <property type="protein sequence ID" value="KKR87971.1"/>
    <property type="molecule type" value="Genomic_DNA"/>
</dbReference>
<dbReference type="GO" id="GO:1990904">
    <property type="term" value="C:ribonucleoprotein complex"/>
    <property type="evidence" value="ECO:0007669"/>
    <property type="project" value="UniProtKB-KW"/>
</dbReference>
<feature type="compositionally biased region" description="Basic and acidic residues" evidence="5">
    <location>
        <begin position="9"/>
        <end position="30"/>
    </location>
</feature>
<feature type="region of interest" description="Disordered" evidence="5">
    <location>
        <begin position="1"/>
        <end position="30"/>
    </location>
</feature>
<evidence type="ECO:0000259" key="6">
    <source>
        <dbReference type="Pfam" id="PF16320"/>
    </source>
</evidence>
<name>A0A0G0UKC5_9BACT</name>
<evidence type="ECO:0000313" key="7">
    <source>
        <dbReference type="EMBL" id="KKR87971.1"/>
    </source>
</evidence>
<evidence type="ECO:0000256" key="1">
    <source>
        <dbReference type="ARBA" id="ARBA00007197"/>
    </source>
</evidence>
<comment type="similarity">
    <text evidence="1">Belongs to the bacterial ribosomal protein bL12 family.</text>
</comment>
<dbReference type="GO" id="GO:0006412">
    <property type="term" value="P:translation"/>
    <property type="evidence" value="ECO:0007669"/>
    <property type="project" value="InterPro"/>
</dbReference>
<dbReference type="PATRIC" id="fig|1618409.3.peg.287"/>
<sequence>MKINMADDNSNKNDVTAETKEEPKEDKKVMPKVSKKLEDLIGEVEELSVLELSELVKALEVKFGVSAAPQVAVKRLVNKPLSTSFSQMVVLTKFRRSKQFANSSRLLALKKLRIWSTARQSRF</sequence>
<dbReference type="Proteomes" id="UP000034854">
    <property type="component" value="Unassembled WGS sequence"/>
</dbReference>
<reference evidence="7 8" key="1">
    <citation type="journal article" date="2015" name="Nature">
        <title>rRNA introns, odd ribosomes, and small enigmatic genomes across a large radiation of phyla.</title>
        <authorList>
            <person name="Brown C.T."/>
            <person name="Hug L.A."/>
            <person name="Thomas B.C."/>
            <person name="Sharon I."/>
            <person name="Castelle C.J."/>
            <person name="Singh A."/>
            <person name="Wilkins M.J."/>
            <person name="Williams K.H."/>
            <person name="Banfield J.F."/>
        </authorList>
    </citation>
    <scope>NUCLEOTIDE SEQUENCE [LARGE SCALE GENOMIC DNA]</scope>
</reference>
<dbReference type="InterPro" id="IPR008932">
    <property type="entry name" value="Ribosomal_bL12_oligo"/>
</dbReference>
<evidence type="ECO:0000256" key="5">
    <source>
        <dbReference type="SAM" id="MobiDB-lite"/>
    </source>
</evidence>
<evidence type="ECO:0000256" key="3">
    <source>
        <dbReference type="ARBA" id="ARBA00023274"/>
    </source>
</evidence>
<feature type="domain" description="Large ribosomal subunit protein bL12 oligomerization" evidence="6">
    <location>
        <begin position="36"/>
        <end position="73"/>
    </location>
</feature>
<dbReference type="Gene3D" id="1.20.5.710">
    <property type="entry name" value="Single helix bin"/>
    <property type="match status" value="1"/>
</dbReference>
<dbReference type="GO" id="GO:0005840">
    <property type="term" value="C:ribosome"/>
    <property type="evidence" value="ECO:0007669"/>
    <property type="project" value="UniProtKB-KW"/>
</dbReference>
<comment type="caution">
    <text evidence="7">The sequence shown here is derived from an EMBL/GenBank/DDBJ whole genome shotgun (WGS) entry which is preliminary data.</text>
</comment>